<evidence type="ECO:0000313" key="3">
    <source>
        <dbReference type="Proteomes" id="UP000036947"/>
    </source>
</evidence>
<dbReference type="EMBL" id="LFRF01000033">
    <property type="protein sequence ID" value="KND87682.1"/>
    <property type="molecule type" value="Genomic_DNA"/>
</dbReference>
<sequence length="63" mass="6484">MVDIRLGLSKALLLAAALPWLTVGQAASPPTSSTLTSSLTKVPPCAVSIAGWYLKRDGLASNC</sequence>
<keyword evidence="1" id="KW-0732">Signal</keyword>
<comment type="caution">
    <text evidence="2">The sequence shown here is derived from an EMBL/GenBank/DDBJ whole genome shotgun (WGS) entry which is preliminary data.</text>
</comment>
<reference evidence="2 3" key="1">
    <citation type="journal article" date="2015" name="BMC Genomics">
        <title>The genome of the truffle-parasite Tolypocladium ophioglossoides and the evolution of antifungal peptaibiotics.</title>
        <authorList>
            <person name="Quandt C.A."/>
            <person name="Bushley K.E."/>
            <person name="Spatafora J.W."/>
        </authorList>
    </citation>
    <scope>NUCLEOTIDE SEQUENCE [LARGE SCALE GENOMIC DNA]</scope>
    <source>
        <strain evidence="2 3">CBS 100239</strain>
    </source>
</reference>
<evidence type="ECO:0000256" key="1">
    <source>
        <dbReference type="SAM" id="SignalP"/>
    </source>
</evidence>
<dbReference type="Proteomes" id="UP000036947">
    <property type="component" value="Unassembled WGS sequence"/>
</dbReference>
<gene>
    <name evidence="2" type="ORF">TOPH_07650</name>
</gene>
<dbReference type="AlphaFoldDB" id="A0A0L0N0Q6"/>
<organism evidence="2 3">
    <name type="scientific">Tolypocladium ophioglossoides (strain CBS 100239)</name>
    <name type="common">Snaketongue truffleclub</name>
    <name type="synonym">Elaphocordyceps ophioglossoides</name>
    <dbReference type="NCBI Taxonomy" id="1163406"/>
    <lineage>
        <taxon>Eukaryota</taxon>
        <taxon>Fungi</taxon>
        <taxon>Dikarya</taxon>
        <taxon>Ascomycota</taxon>
        <taxon>Pezizomycotina</taxon>
        <taxon>Sordariomycetes</taxon>
        <taxon>Hypocreomycetidae</taxon>
        <taxon>Hypocreales</taxon>
        <taxon>Ophiocordycipitaceae</taxon>
        <taxon>Tolypocladium</taxon>
    </lineage>
</organism>
<accession>A0A0L0N0Q6</accession>
<evidence type="ECO:0000313" key="2">
    <source>
        <dbReference type="EMBL" id="KND87682.1"/>
    </source>
</evidence>
<keyword evidence="3" id="KW-1185">Reference proteome</keyword>
<proteinExistence type="predicted"/>
<name>A0A0L0N0Q6_TOLOC</name>
<feature type="signal peptide" evidence="1">
    <location>
        <begin position="1"/>
        <end position="26"/>
    </location>
</feature>
<protein>
    <submittedName>
        <fullName evidence="2">Uncharacterized protein</fullName>
    </submittedName>
</protein>
<feature type="chain" id="PRO_5005544723" evidence="1">
    <location>
        <begin position="27"/>
        <end position="63"/>
    </location>
</feature>